<dbReference type="RefSeq" id="WP_187761541.1">
    <property type="nucleotide sequence ID" value="NZ_CP061038.1"/>
</dbReference>
<keyword evidence="8" id="KW-1185">Reference proteome</keyword>
<dbReference type="Pfam" id="PF01169">
    <property type="entry name" value="GDT1"/>
    <property type="match status" value="2"/>
</dbReference>
<sequence length="188" mass="19037">MDALMAAFVAALLAQASDRTPWLTAILSTRFARPGTIIVATAIALAAGNGVAAIGGMMIGPHMPPNARDLFLALALLSAGGSALFPIKPPDRLSGWRIGAFMTSLLGVAILAAGDRSQFITLAISARSPSPVLAAVGATIGALVINIPAILAGEAARKTLPLTAIRLTIGVLFLITGIILGLGAIRLI</sequence>
<proteinExistence type="inferred from homology"/>
<protein>
    <recommendedName>
        <fullName evidence="6">GDT1 family protein</fullName>
    </recommendedName>
</protein>
<evidence type="ECO:0000313" key="7">
    <source>
        <dbReference type="EMBL" id="QNQ09223.1"/>
    </source>
</evidence>
<dbReference type="InterPro" id="IPR001727">
    <property type="entry name" value="GDT1-like"/>
</dbReference>
<gene>
    <name evidence="7" type="ORF">H3Z74_21545</name>
</gene>
<feature type="transmembrane region" description="Helical" evidence="6">
    <location>
        <begin position="132"/>
        <end position="152"/>
    </location>
</feature>
<evidence type="ECO:0000256" key="6">
    <source>
        <dbReference type="RuleBase" id="RU365102"/>
    </source>
</evidence>
<dbReference type="EMBL" id="CP061038">
    <property type="protein sequence ID" value="QNQ09223.1"/>
    <property type="molecule type" value="Genomic_DNA"/>
</dbReference>
<feature type="transmembrane region" description="Helical" evidence="6">
    <location>
        <begin position="35"/>
        <end position="58"/>
    </location>
</feature>
<evidence type="ECO:0000313" key="8">
    <source>
        <dbReference type="Proteomes" id="UP000516148"/>
    </source>
</evidence>
<accession>A0A7H0LHS0</accession>
<evidence type="ECO:0000256" key="4">
    <source>
        <dbReference type="ARBA" id="ARBA00022989"/>
    </source>
</evidence>
<dbReference type="AlphaFoldDB" id="A0A7H0LHS0"/>
<keyword evidence="4 6" id="KW-1133">Transmembrane helix</keyword>
<reference evidence="7 8" key="1">
    <citation type="submission" date="2020-09" db="EMBL/GenBank/DDBJ databases">
        <title>Sphingomonas sp., a new species isolated from pork steak.</title>
        <authorList>
            <person name="Heidler von Heilborn D."/>
        </authorList>
    </citation>
    <scope>NUCLEOTIDE SEQUENCE [LARGE SCALE GENOMIC DNA]</scope>
    <source>
        <strain evidence="8">S8-3T</strain>
    </source>
</reference>
<feature type="transmembrane region" description="Helical" evidence="6">
    <location>
        <begin position="164"/>
        <end position="185"/>
    </location>
</feature>
<evidence type="ECO:0000256" key="1">
    <source>
        <dbReference type="ARBA" id="ARBA00004141"/>
    </source>
</evidence>
<evidence type="ECO:0000256" key="3">
    <source>
        <dbReference type="ARBA" id="ARBA00022692"/>
    </source>
</evidence>
<organism evidence="7 8">
    <name type="scientific">Sphingomonas alpina</name>
    <dbReference type="NCBI Taxonomy" id="653931"/>
    <lineage>
        <taxon>Bacteria</taxon>
        <taxon>Pseudomonadati</taxon>
        <taxon>Pseudomonadota</taxon>
        <taxon>Alphaproteobacteria</taxon>
        <taxon>Sphingomonadales</taxon>
        <taxon>Sphingomonadaceae</taxon>
        <taxon>Sphingomonas</taxon>
    </lineage>
</organism>
<evidence type="ECO:0000256" key="2">
    <source>
        <dbReference type="ARBA" id="ARBA00009190"/>
    </source>
</evidence>
<evidence type="ECO:0000256" key="5">
    <source>
        <dbReference type="ARBA" id="ARBA00023136"/>
    </source>
</evidence>
<dbReference type="Proteomes" id="UP000516148">
    <property type="component" value="Chromosome"/>
</dbReference>
<dbReference type="KEGG" id="spap:H3Z74_21545"/>
<name>A0A7H0LHS0_9SPHN</name>
<comment type="subcellular location">
    <subcellularLocation>
        <location evidence="1 6">Membrane</location>
        <topology evidence="1 6">Multi-pass membrane protein</topology>
    </subcellularLocation>
</comment>
<keyword evidence="5 6" id="KW-0472">Membrane</keyword>
<keyword evidence="3 6" id="KW-0812">Transmembrane</keyword>
<feature type="transmembrane region" description="Helical" evidence="6">
    <location>
        <begin position="93"/>
        <end position="112"/>
    </location>
</feature>
<comment type="similarity">
    <text evidence="2 6">Belongs to the GDT1 family.</text>
</comment>
<dbReference type="GO" id="GO:0016020">
    <property type="term" value="C:membrane"/>
    <property type="evidence" value="ECO:0007669"/>
    <property type="project" value="UniProtKB-SubCell"/>
</dbReference>
<dbReference type="GO" id="GO:0046873">
    <property type="term" value="F:metal ion transmembrane transporter activity"/>
    <property type="evidence" value="ECO:0007669"/>
    <property type="project" value="InterPro"/>
</dbReference>
<feature type="transmembrane region" description="Helical" evidence="6">
    <location>
        <begin position="70"/>
        <end position="87"/>
    </location>
</feature>